<reference evidence="3" key="1">
    <citation type="submission" date="2018-06" db="EMBL/GenBank/DDBJ databases">
        <authorList>
            <person name="Zhirakovskaya E."/>
        </authorList>
    </citation>
    <scope>NUCLEOTIDE SEQUENCE</scope>
</reference>
<accession>A0A3B0X586</accession>
<dbReference type="AlphaFoldDB" id="A0A3B0X586"/>
<keyword evidence="1" id="KW-0677">Repeat</keyword>
<dbReference type="PROSITE" id="PS51257">
    <property type="entry name" value="PROKAR_LIPOPROTEIN"/>
    <property type="match status" value="1"/>
</dbReference>
<name>A0A3B0X586_9ZZZZ</name>
<dbReference type="GO" id="GO:0000209">
    <property type="term" value="P:protein polyubiquitination"/>
    <property type="evidence" value="ECO:0007669"/>
    <property type="project" value="TreeGrafter"/>
</dbReference>
<dbReference type="InterPro" id="IPR050952">
    <property type="entry name" value="TRIM-NHL_E3_ligases"/>
</dbReference>
<dbReference type="GO" id="GO:0043161">
    <property type="term" value="P:proteasome-mediated ubiquitin-dependent protein catabolic process"/>
    <property type="evidence" value="ECO:0007669"/>
    <property type="project" value="TreeGrafter"/>
</dbReference>
<evidence type="ECO:0000256" key="1">
    <source>
        <dbReference type="ARBA" id="ARBA00022737"/>
    </source>
</evidence>
<dbReference type="PROSITE" id="PS51125">
    <property type="entry name" value="NHL"/>
    <property type="match status" value="2"/>
</dbReference>
<sequence length="396" mass="43976">MHSKIHIIKLLLTPIILTAILSGCAGMSGKEEQNVFYPPLPSPPRIQYLTSFSDPRDLVTDETGFSDFILGTDEKGATLITKPYGVAIKDGVLYVVDIRGPGYALFDLKKKKFDVVYGSFSGKMKKPINISIDTDGTKYITDTIRSIVLVYDDKNKFIKVIGNGSDFKPSDVLVVGNKLFITDIKNHRIVVLDKTTDQQLYTIGSVGSKEGELFYPTNLALGPDNYLYVSETGNFRVQKFTLDGKFVKSFGKVGTGLGQFARPKGVAVDRDGRIHVVDAAFENVQIINSEGKLLMFYGEPGGNKANINLPTDIFIDYDNIEYFQRYAKPGFNIEYIILVASQFGISKVNVFGFGRMKDMEYPDELNNAVASEVNDENPDTETPKNNKLDAQTQETQ</sequence>
<dbReference type="InterPro" id="IPR011042">
    <property type="entry name" value="6-blade_b-propeller_TolB-like"/>
</dbReference>
<dbReference type="GO" id="GO:0008270">
    <property type="term" value="F:zinc ion binding"/>
    <property type="evidence" value="ECO:0007669"/>
    <property type="project" value="UniProtKB-KW"/>
</dbReference>
<dbReference type="SUPFAM" id="SSF101898">
    <property type="entry name" value="NHL repeat"/>
    <property type="match status" value="1"/>
</dbReference>
<dbReference type="PANTHER" id="PTHR24104:SF25">
    <property type="entry name" value="PROTEIN LIN-41"/>
    <property type="match status" value="1"/>
</dbReference>
<organism evidence="3">
    <name type="scientific">hydrothermal vent metagenome</name>
    <dbReference type="NCBI Taxonomy" id="652676"/>
    <lineage>
        <taxon>unclassified sequences</taxon>
        <taxon>metagenomes</taxon>
        <taxon>ecological metagenomes</taxon>
    </lineage>
</organism>
<feature type="region of interest" description="Disordered" evidence="2">
    <location>
        <begin position="368"/>
        <end position="396"/>
    </location>
</feature>
<gene>
    <name evidence="3" type="ORF">MNBD_GAMMA09-833</name>
</gene>
<proteinExistence type="predicted"/>
<dbReference type="InterPro" id="IPR001258">
    <property type="entry name" value="NHL_repeat"/>
</dbReference>
<dbReference type="Gene3D" id="2.40.10.500">
    <property type="match status" value="1"/>
</dbReference>
<protein>
    <recommendedName>
        <fullName evidence="4">NHL repeat domain protein</fullName>
    </recommendedName>
</protein>
<dbReference type="EMBL" id="UOFI01000041">
    <property type="protein sequence ID" value="VAW63475.1"/>
    <property type="molecule type" value="Genomic_DNA"/>
</dbReference>
<dbReference type="GO" id="GO:0061630">
    <property type="term" value="F:ubiquitin protein ligase activity"/>
    <property type="evidence" value="ECO:0007669"/>
    <property type="project" value="TreeGrafter"/>
</dbReference>
<dbReference type="PANTHER" id="PTHR24104">
    <property type="entry name" value="E3 UBIQUITIN-PROTEIN LIGASE NHLRC1-RELATED"/>
    <property type="match status" value="1"/>
</dbReference>
<dbReference type="Gene3D" id="2.120.10.30">
    <property type="entry name" value="TolB, C-terminal domain"/>
    <property type="match status" value="1"/>
</dbReference>
<evidence type="ECO:0000313" key="3">
    <source>
        <dbReference type="EMBL" id="VAW63475.1"/>
    </source>
</evidence>
<evidence type="ECO:0000256" key="2">
    <source>
        <dbReference type="SAM" id="MobiDB-lite"/>
    </source>
</evidence>
<evidence type="ECO:0008006" key="4">
    <source>
        <dbReference type="Google" id="ProtNLM"/>
    </source>
</evidence>